<proteinExistence type="predicted"/>
<accession>M3CS95</accession>
<evidence type="ECO:0000313" key="1">
    <source>
        <dbReference type="EMBL" id="EMF20380.1"/>
    </source>
</evidence>
<sequence>MPGTTAQHPAPVDEPVYGRAAARLAARLRASDPRPAVDEPVYGDTAANLGAQLRAVVAAHGRPF</sequence>
<name>M3CS95_STREZ</name>
<dbReference type="RefSeq" id="WP_006136739.1">
    <property type="nucleotide sequence ID" value="NZ_AOHP01000169.1"/>
</dbReference>
<gene>
    <name evidence="1" type="ORF">H114_32594</name>
</gene>
<dbReference type="AlphaFoldDB" id="M3CS95"/>
<dbReference type="EMBL" id="AOHP01000169">
    <property type="protein sequence ID" value="EMF20380.1"/>
    <property type="molecule type" value="Genomic_DNA"/>
</dbReference>
<keyword evidence="2" id="KW-1185">Reference proteome</keyword>
<dbReference type="Proteomes" id="UP000011732">
    <property type="component" value="Unassembled WGS sequence"/>
</dbReference>
<comment type="caution">
    <text evidence="1">The sequence shown here is derived from an EMBL/GenBank/DDBJ whole genome shotgun (WGS) entry which is preliminary data.</text>
</comment>
<reference evidence="1 2" key="1">
    <citation type="journal article" date="2013" name="Genome Announc.">
        <title>Draft Genome Sequence of Streptomyces gancidicus Strain BKS 13-15.</title>
        <authorList>
            <person name="Kumar S."/>
            <person name="Kaur N."/>
            <person name="Singh N.K."/>
            <person name="Raghava G.P."/>
            <person name="Mayilraj S."/>
        </authorList>
    </citation>
    <scope>NUCLEOTIDE SEQUENCE [LARGE SCALE GENOMIC DNA]</scope>
    <source>
        <strain evidence="1 2">BKS 13-15</strain>
    </source>
</reference>
<protein>
    <submittedName>
        <fullName evidence="1">Uncharacterized protein</fullName>
    </submittedName>
</protein>
<organism evidence="1 2">
    <name type="scientific">Streptomyces gancidicus BKS 13-15</name>
    <dbReference type="NCBI Taxonomy" id="1284664"/>
    <lineage>
        <taxon>Bacteria</taxon>
        <taxon>Bacillati</taxon>
        <taxon>Actinomycetota</taxon>
        <taxon>Actinomycetes</taxon>
        <taxon>Kitasatosporales</taxon>
        <taxon>Streptomycetaceae</taxon>
        <taxon>Streptomyces</taxon>
        <taxon>Streptomyces pseudogriseolus group</taxon>
    </lineage>
</organism>
<evidence type="ECO:0000313" key="2">
    <source>
        <dbReference type="Proteomes" id="UP000011732"/>
    </source>
</evidence>
<dbReference type="PATRIC" id="fig|1284664.3.peg.6526"/>